<proteinExistence type="predicted"/>
<dbReference type="AlphaFoldDB" id="A0A9P5Q8U8"/>
<keyword evidence="1" id="KW-0812">Transmembrane</keyword>
<feature type="signal peptide" evidence="2">
    <location>
        <begin position="1"/>
        <end position="18"/>
    </location>
</feature>
<keyword evidence="1" id="KW-0472">Membrane</keyword>
<evidence type="ECO:0000313" key="4">
    <source>
        <dbReference type="Proteomes" id="UP000772434"/>
    </source>
</evidence>
<evidence type="ECO:0000256" key="1">
    <source>
        <dbReference type="SAM" id="Phobius"/>
    </source>
</evidence>
<protein>
    <submittedName>
        <fullName evidence="3">Uncharacterized protein</fullName>
    </submittedName>
</protein>
<keyword evidence="2" id="KW-0732">Signal</keyword>
<feature type="transmembrane region" description="Helical" evidence="1">
    <location>
        <begin position="211"/>
        <end position="233"/>
    </location>
</feature>
<name>A0A9P5Q8U8_9AGAR</name>
<evidence type="ECO:0000256" key="2">
    <source>
        <dbReference type="SAM" id="SignalP"/>
    </source>
</evidence>
<feature type="transmembrane region" description="Helical" evidence="1">
    <location>
        <begin position="82"/>
        <end position="105"/>
    </location>
</feature>
<feature type="transmembrane region" description="Helical" evidence="1">
    <location>
        <begin position="139"/>
        <end position="158"/>
    </location>
</feature>
<evidence type="ECO:0000313" key="3">
    <source>
        <dbReference type="EMBL" id="KAF9077064.1"/>
    </source>
</evidence>
<sequence length="373" mass="40888">MHVLLTFLSLTLPIFVKAQYGFGPAGSASTSDELAGAGYIFEYSIIGLAIETFFFGIFAVLIMFSTSILMRKGLQSNANCGMLITTLLMFGASACYWAISLAILIQSVREILITHDDQPIDDRLTMANTIASHLYLAEVYLPMVTFVLGDAMVVWRAYVLWPPGNKWRFFVLPVTLLVGSVVTALLVGGWKVKAFHADSDALELELNDTQIVSWSLSLGTNFIATVLISWQAWKQRKFLRNYLGHSKRRTQVERIFSLLVESGILYCLTQIVLVVTWFVPLPNTTAWASDLIGAAAVQLSGIYPTVIVVLVSLQRSLMEATQLSTDSSDSDSGGVFSSGAIGTHLTFAAPPISTAISTSYSEQEENVLKDLEK</sequence>
<dbReference type="OrthoDB" id="2744793at2759"/>
<feature type="transmembrane region" description="Helical" evidence="1">
    <location>
        <begin position="291"/>
        <end position="313"/>
    </location>
</feature>
<accession>A0A9P5Q8U8</accession>
<comment type="caution">
    <text evidence="3">The sequence shown here is derived from an EMBL/GenBank/DDBJ whole genome shotgun (WGS) entry which is preliminary data.</text>
</comment>
<dbReference type="Proteomes" id="UP000772434">
    <property type="component" value="Unassembled WGS sequence"/>
</dbReference>
<keyword evidence="1" id="KW-1133">Transmembrane helix</keyword>
<feature type="transmembrane region" description="Helical" evidence="1">
    <location>
        <begin position="170"/>
        <end position="191"/>
    </location>
</feature>
<feature type="transmembrane region" description="Helical" evidence="1">
    <location>
        <begin position="254"/>
        <end position="279"/>
    </location>
</feature>
<feature type="transmembrane region" description="Helical" evidence="1">
    <location>
        <begin position="42"/>
        <end position="70"/>
    </location>
</feature>
<feature type="chain" id="PRO_5040294033" evidence="2">
    <location>
        <begin position="19"/>
        <end position="373"/>
    </location>
</feature>
<gene>
    <name evidence="3" type="ORF">BDP27DRAFT_1209574</name>
</gene>
<dbReference type="EMBL" id="JADNRY010000005">
    <property type="protein sequence ID" value="KAF9077064.1"/>
    <property type="molecule type" value="Genomic_DNA"/>
</dbReference>
<reference evidence="3" key="1">
    <citation type="submission" date="2020-11" db="EMBL/GenBank/DDBJ databases">
        <authorList>
            <consortium name="DOE Joint Genome Institute"/>
            <person name="Ahrendt S."/>
            <person name="Riley R."/>
            <person name="Andreopoulos W."/>
            <person name="Labutti K."/>
            <person name="Pangilinan J."/>
            <person name="Ruiz-Duenas F.J."/>
            <person name="Barrasa J.M."/>
            <person name="Sanchez-Garcia M."/>
            <person name="Camarero S."/>
            <person name="Miyauchi S."/>
            <person name="Serrano A."/>
            <person name="Linde D."/>
            <person name="Babiker R."/>
            <person name="Drula E."/>
            <person name="Ayuso-Fernandez I."/>
            <person name="Pacheco R."/>
            <person name="Padilla G."/>
            <person name="Ferreira P."/>
            <person name="Barriuso J."/>
            <person name="Kellner H."/>
            <person name="Castanera R."/>
            <person name="Alfaro M."/>
            <person name="Ramirez L."/>
            <person name="Pisabarro A.G."/>
            <person name="Kuo A."/>
            <person name="Tritt A."/>
            <person name="Lipzen A."/>
            <person name="He G."/>
            <person name="Yan M."/>
            <person name="Ng V."/>
            <person name="Cullen D."/>
            <person name="Martin F."/>
            <person name="Rosso M.-N."/>
            <person name="Henrissat B."/>
            <person name="Hibbett D."/>
            <person name="Martinez A.T."/>
            <person name="Grigoriev I.V."/>
        </authorList>
    </citation>
    <scope>NUCLEOTIDE SEQUENCE</scope>
    <source>
        <strain evidence="3">AH 40177</strain>
    </source>
</reference>
<organism evidence="3 4">
    <name type="scientific">Rhodocollybia butyracea</name>
    <dbReference type="NCBI Taxonomy" id="206335"/>
    <lineage>
        <taxon>Eukaryota</taxon>
        <taxon>Fungi</taxon>
        <taxon>Dikarya</taxon>
        <taxon>Basidiomycota</taxon>
        <taxon>Agaricomycotina</taxon>
        <taxon>Agaricomycetes</taxon>
        <taxon>Agaricomycetidae</taxon>
        <taxon>Agaricales</taxon>
        <taxon>Marasmiineae</taxon>
        <taxon>Omphalotaceae</taxon>
        <taxon>Rhodocollybia</taxon>
    </lineage>
</organism>
<keyword evidence="4" id="KW-1185">Reference proteome</keyword>